<dbReference type="Gene3D" id="3.10.20.30">
    <property type="match status" value="1"/>
</dbReference>
<feature type="domain" description="2Fe-2S ferredoxin-type" evidence="9">
    <location>
        <begin position="9"/>
        <end position="98"/>
    </location>
</feature>
<accession>A0ABY9RDC5</accession>
<protein>
    <submittedName>
        <fullName evidence="10">2Fe-2S iron-sulfur cluster binding domain-containing protein</fullName>
    </submittedName>
</protein>
<evidence type="ECO:0000256" key="6">
    <source>
        <dbReference type="ARBA" id="ARBA00023004"/>
    </source>
</evidence>
<evidence type="ECO:0000256" key="3">
    <source>
        <dbReference type="ARBA" id="ARBA00022714"/>
    </source>
</evidence>
<keyword evidence="4" id="KW-0479">Metal-binding</keyword>
<evidence type="ECO:0000259" key="9">
    <source>
        <dbReference type="PROSITE" id="PS51085"/>
    </source>
</evidence>
<dbReference type="Pfam" id="PF00111">
    <property type="entry name" value="Fer2"/>
    <property type="match status" value="1"/>
</dbReference>
<keyword evidence="6" id="KW-0408">Iron</keyword>
<evidence type="ECO:0000256" key="4">
    <source>
        <dbReference type="ARBA" id="ARBA00022723"/>
    </source>
</evidence>
<gene>
    <name evidence="10" type="ORF">RF679_10960</name>
</gene>
<comment type="similarity">
    <text evidence="1">Belongs to the 2Fe2S plant-type ferredoxin family.</text>
</comment>
<dbReference type="EMBL" id="CP133720">
    <property type="protein sequence ID" value="WMW79169.1"/>
    <property type="molecule type" value="Genomic_DNA"/>
</dbReference>
<dbReference type="InterPro" id="IPR001041">
    <property type="entry name" value="2Fe-2S_ferredoxin-type"/>
</dbReference>
<reference evidence="10" key="1">
    <citation type="submission" date="2023-09" db="EMBL/GenBank/DDBJ databases">
        <title>Undibacterium sp. 20NA77.5 isolated from freshwater.</title>
        <authorList>
            <person name="Le V."/>
            <person name="Ko S.-R."/>
            <person name="Ahn C.-Y."/>
            <person name="Oh H.-M."/>
        </authorList>
    </citation>
    <scope>NUCLEOTIDE SEQUENCE</scope>
    <source>
        <strain evidence="10">20NA77.5</strain>
    </source>
</reference>
<name>A0ABY9RDC5_9BURK</name>
<keyword evidence="2" id="KW-0813">Transport</keyword>
<keyword evidence="5" id="KW-0249">Electron transport</keyword>
<comment type="cofactor">
    <cofactor evidence="8">
        <name>[2Fe-2S] cluster</name>
        <dbReference type="ChEBI" id="CHEBI:190135"/>
    </cofactor>
</comment>
<evidence type="ECO:0000256" key="7">
    <source>
        <dbReference type="ARBA" id="ARBA00023014"/>
    </source>
</evidence>
<evidence type="ECO:0000256" key="5">
    <source>
        <dbReference type="ARBA" id="ARBA00022982"/>
    </source>
</evidence>
<dbReference type="InterPro" id="IPR012675">
    <property type="entry name" value="Beta-grasp_dom_sf"/>
</dbReference>
<keyword evidence="11" id="KW-1185">Reference proteome</keyword>
<keyword evidence="7" id="KW-0411">Iron-sulfur</keyword>
<evidence type="ECO:0000256" key="8">
    <source>
        <dbReference type="ARBA" id="ARBA00034078"/>
    </source>
</evidence>
<proteinExistence type="inferred from homology"/>
<dbReference type="InterPro" id="IPR036010">
    <property type="entry name" value="2Fe-2S_ferredoxin-like_sf"/>
</dbReference>
<organism evidence="10 11">
    <name type="scientific">Undibacterium cyanobacteriorum</name>
    <dbReference type="NCBI Taxonomy" id="3073561"/>
    <lineage>
        <taxon>Bacteria</taxon>
        <taxon>Pseudomonadati</taxon>
        <taxon>Pseudomonadota</taxon>
        <taxon>Betaproteobacteria</taxon>
        <taxon>Burkholderiales</taxon>
        <taxon>Oxalobacteraceae</taxon>
        <taxon>Undibacterium</taxon>
    </lineage>
</organism>
<dbReference type="Proteomes" id="UP001181355">
    <property type="component" value="Chromosome"/>
</dbReference>
<evidence type="ECO:0000313" key="10">
    <source>
        <dbReference type="EMBL" id="WMW79169.1"/>
    </source>
</evidence>
<dbReference type="SUPFAM" id="SSF54292">
    <property type="entry name" value="2Fe-2S ferredoxin-like"/>
    <property type="match status" value="1"/>
</dbReference>
<evidence type="ECO:0000313" key="11">
    <source>
        <dbReference type="Proteomes" id="UP001181355"/>
    </source>
</evidence>
<dbReference type="CDD" id="cd00207">
    <property type="entry name" value="fer2"/>
    <property type="match status" value="1"/>
</dbReference>
<dbReference type="PROSITE" id="PS51085">
    <property type="entry name" value="2FE2S_FER_2"/>
    <property type="match status" value="1"/>
</dbReference>
<keyword evidence="3" id="KW-0001">2Fe-2S</keyword>
<evidence type="ECO:0000256" key="2">
    <source>
        <dbReference type="ARBA" id="ARBA00022448"/>
    </source>
</evidence>
<evidence type="ECO:0000256" key="1">
    <source>
        <dbReference type="ARBA" id="ARBA00007874"/>
    </source>
</evidence>
<dbReference type="PANTHER" id="PTHR43112:SF10">
    <property type="entry name" value="FERREDOXIN C 2, CHLOROPLASTIC"/>
    <property type="match status" value="1"/>
</dbReference>
<sequence length="100" mass="11356">MTDNTTRRHQVRLLKQGWTFEVQENQTILNAAQEAGIRFVSSCRNGSCRTCLCLVKSGRVRHLIEWPSLSFDEKDDGYALACVATIDSDVEIETDQAFLF</sequence>
<dbReference type="PANTHER" id="PTHR43112">
    <property type="entry name" value="FERREDOXIN"/>
    <property type="match status" value="1"/>
</dbReference>